<gene>
    <name evidence="1" type="ORF">SEV965_LOCUS36714</name>
</gene>
<name>A0A815UB19_9BILA</name>
<accession>A0A815UB19</accession>
<reference evidence="1" key="1">
    <citation type="submission" date="2021-02" db="EMBL/GenBank/DDBJ databases">
        <authorList>
            <person name="Nowell W R."/>
        </authorList>
    </citation>
    <scope>NUCLEOTIDE SEQUENCE</scope>
</reference>
<dbReference type="EMBL" id="CAJNOU010006877">
    <property type="protein sequence ID" value="CAF1514454.1"/>
    <property type="molecule type" value="Genomic_DNA"/>
</dbReference>
<protein>
    <submittedName>
        <fullName evidence="1">Uncharacterized protein</fullName>
    </submittedName>
</protein>
<comment type="caution">
    <text evidence="1">The sequence shown here is derived from an EMBL/GenBank/DDBJ whole genome shotgun (WGS) entry which is preliminary data.</text>
</comment>
<feature type="non-terminal residue" evidence="1">
    <location>
        <position position="11"/>
    </location>
</feature>
<organism evidence="1 2">
    <name type="scientific">Rotaria sordida</name>
    <dbReference type="NCBI Taxonomy" id="392033"/>
    <lineage>
        <taxon>Eukaryota</taxon>
        <taxon>Metazoa</taxon>
        <taxon>Spiralia</taxon>
        <taxon>Gnathifera</taxon>
        <taxon>Rotifera</taxon>
        <taxon>Eurotatoria</taxon>
        <taxon>Bdelloidea</taxon>
        <taxon>Philodinida</taxon>
        <taxon>Philodinidae</taxon>
        <taxon>Rotaria</taxon>
    </lineage>
</organism>
<dbReference type="Proteomes" id="UP000663889">
    <property type="component" value="Unassembled WGS sequence"/>
</dbReference>
<proteinExistence type="predicted"/>
<evidence type="ECO:0000313" key="2">
    <source>
        <dbReference type="Proteomes" id="UP000663889"/>
    </source>
</evidence>
<evidence type="ECO:0000313" key="1">
    <source>
        <dbReference type="EMBL" id="CAF1514454.1"/>
    </source>
</evidence>
<sequence length="11" mass="1221">MELSLTKTTTP</sequence>